<evidence type="ECO:0000313" key="2">
    <source>
        <dbReference type="Proteomes" id="UP001162483"/>
    </source>
</evidence>
<protein>
    <submittedName>
        <fullName evidence="1">Uncharacterized protein</fullName>
    </submittedName>
</protein>
<gene>
    <name evidence="1" type="ORF">SPARVUS_LOCUS8138397</name>
</gene>
<reference evidence="1" key="1">
    <citation type="submission" date="2023-05" db="EMBL/GenBank/DDBJ databases">
        <authorList>
            <person name="Stuckert A."/>
        </authorList>
    </citation>
    <scope>NUCLEOTIDE SEQUENCE</scope>
</reference>
<dbReference type="EMBL" id="CATNWA010014718">
    <property type="protein sequence ID" value="CAI9575128.1"/>
    <property type="molecule type" value="Genomic_DNA"/>
</dbReference>
<sequence>HLDQTANFCASITILYSLKTTTPSFSRAACISFEAACVFFFESRTILCFHVKANKHIDYLYTDTNCNLKSHRCGTLTSNWHFNPCVLPCVSVPRPNIPGYVNF</sequence>
<keyword evidence="2" id="KW-1185">Reference proteome</keyword>
<accession>A0ABN9DS57</accession>
<organism evidence="1 2">
    <name type="scientific">Staurois parvus</name>
    <dbReference type="NCBI Taxonomy" id="386267"/>
    <lineage>
        <taxon>Eukaryota</taxon>
        <taxon>Metazoa</taxon>
        <taxon>Chordata</taxon>
        <taxon>Craniata</taxon>
        <taxon>Vertebrata</taxon>
        <taxon>Euteleostomi</taxon>
        <taxon>Amphibia</taxon>
        <taxon>Batrachia</taxon>
        <taxon>Anura</taxon>
        <taxon>Neobatrachia</taxon>
        <taxon>Ranoidea</taxon>
        <taxon>Ranidae</taxon>
        <taxon>Staurois</taxon>
    </lineage>
</organism>
<comment type="caution">
    <text evidence="1">The sequence shown here is derived from an EMBL/GenBank/DDBJ whole genome shotgun (WGS) entry which is preliminary data.</text>
</comment>
<evidence type="ECO:0000313" key="1">
    <source>
        <dbReference type="EMBL" id="CAI9575128.1"/>
    </source>
</evidence>
<proteinExistence type="predicted"/>
<feature type="non-terminal residue" evidence="1">
    <location>
        <position position="1"/>
    </location>
</feature>
<dbReference type="Proteomes" id="UP001162483">
    <property type="component" value="Unassembled WGS sequence"/>
</dbReference>
<name>A0ABN9DS57_9NEOB</name>